<evidence type="ECO:0000313" key="3">
    <source>
        <dbReference type="Proteomes" id="UP000516444"/>
    </source>
</evidence>
<dbReference type="EMBL" id="AP023440">
    <property type="protein sequence ID" value="BCL27580.1"/>
    <property type="molecule type" value="Genomic_DNA"/>
</dbReference>
<keyword evidence="3" id="KW-1185">Reference proteome</keyword>
<evidence type="ECO:0000313" key="2">
    <source>
        <dbReference type="EMBL" id="BCL27580.1"/>
    </source>
</evidence>
<sequence length="384" mass="41897">MSTSLFASLPRADQRKKGVTYVKGLLRVTGRKSIRNIANLIGGRAVDQSLHHFISESTWDWMPVREALTRYLVPRLPVEAWVVQNTVIRKAGQHSVGVDRRFVPAEGRVLNAQQAVSVWAASGGRSSPVDWSLHLPQVWIDDGCRRSRASIPDSAEVEPVTDRAAKLCVEMMTEWAMPVRPVVLDARAMDVPTLVNRLGRRGIPLMARIDESLPLVVTDPALTGYQGTARMQASEVARACSGSRHPVRWLQPGLGGGVRTGQLATVTVKLASGRPGMRRSAAARPLTLFALSERGRQQDAPQLWLTDLPCGQPAVPLALCTLLDRVEDDYAQVSKTVGIEDYVGRSFEGWHRHMTLASAAHAVSVLASANATHWRGAAGTRHAT</sequence>
<reference evidence="2 3" key="1">
    <citation type="journal article" date="2014" name="Int. J. Syst. Evol. Microbiol.">
        <title>Complete genome sequence of Corynebacterium casei LMG S-19264T (=DSM 44701T), isolated from a smear-ripened cheese.</title>
        <authorList>
            <consortium name="US DOE Joint Genome Institute (JGI-PGF)"/>
            <person name="Walter F."/>
            <person name="Albersmeier A."/>
            <person name="Kalinowski J."/>
            <person name="Ruckert C."/>
        </authorList>
    </citation>
    <scope>NUCLEOTIDE SEQUENCE [LARGE SCALE GENOMIC DNA]</scope>
    <source>
        <strain evidence="2 3">JCM 4677</strain>
    </source>
</reference>
<dbReference type="Proteomes" id="UP000516444">
    <property type="component" value="Chromosome"/>
</dbReference>
<dbReference type="KEGG" id="sgm:GCM10017557_24390"/>
<dbReference type="PANTHER" id="PTHR33627">
    <property type="entry name" value="TRANSPOSASE"/>
    <property type="match status" value="1"/>
</dbReference>
<protein>
    <submittedName>
        <fullName evidence="2">ISXo8 transposase</fullName>
    </submittedName>
</protein>
<feature type="domain" description="Transposase IS701-like DDE" evidence="1">
    <location>
        <begin position="5"/>
        <end position="255"/>
    </location>
</feature>
<proteinExistence type="predicted"/>
<dbReference type="PANTHER" id="PTHR33627:SF1">
    <property type="entry name" value="TRANSPOSASE"/>
    <property type="match status" value="1"/>
</dbReference>
<dbReference type="AlphaFoldDB" id="A0A7G1P0Z0"/>
<gene>
    <name evidence="2" type="ORF">GCM10017557_24390</name>
</gene>
<organism evidence="2 3">
    <name type="scientific">Streptomyces aurantiacus</name>
    <dbReference type="NCBI Taxonomy" id="47760"/>
    <lineage>
        <taxon>Bacteria</taxon>
        <taxon>Bacillati</taxon>
        <taxon>Actinomycetota</taxon>
        <taxon>Actinomycetes</taxon>
        <taxon>Kitasatosporales</taxon>
        <taxon>Streptomycetaceae</taxon>
        <taxon>Streptomyces</taxon>
        <taxon>Streptomyces aurantiacus group</taxon>
    </lineage>
</organism>
<dbReference type="RefSeq" id="WP_190850152.1">
    <property type="nucleotide sequence ID" value="NZ_AP023440.1"/>
</dbReference>
<dbReference type="InterPro" id="IPR038721">
    <property type="entry name" value="IS701-like_DDE_dom"/>
</dbReference>
<dbReference type="InterPro" id="IPR039365">
    <property type="entry name" value="IS701-like"/>
</dbReference>
<accession>A0A7G1P0Z0</accession>
<evidence type="ECO:0000259" key="1">
    <source>
        <dbReference type="Pfam" id="PF13546"/>
    </source>
</evidence>
<name>A0A7G1P0Z0_9ACTN</name>
<dbReference type="Pfam" id="PF13546">
    <property type="entry name" value="DDE_5"/>
    <property type="match status" value="1"/>
</dbReference>